<dbReference type="AlphaFoldDB" id="A0A1E3B127"/>
<reference evidence="1 2" key="1">
    <citation type="journal article" date="2016" name="BMC Genomics">
        <title>Comparative genomic and transcriptomic analyses of the Fuzhuan brick tea-fermentation fungus Aspergillus cristatus.</title>
        <authorList>
            <person name="Ge Y."/>
            <person name="Wang Y."/>
            <person name="Liu Y."/>
            <person name="Tan Y."/>
            <person name="Ren X."/>
            <person name="Zhang X."/>
            <person name="Hyde K.D."/>
            <person name="Liu Y."/>
            <person name="Liu Z."/>
        </authorList>
    </citation>
    <scope>NUCLEOTIDE SEQUENCE [LARGE SCALE GENOMIC DNA]</scope>
    <source>
        <strain evidence="1 2">GZAAS20.1005</strain>
    </source>
</reference>
<dbReference type="VEuPathDB" id="FungiDB:SI65_09964"/>
<accession>A0A1E3B127</accession>
<comment type="caution">
    <text evidence="1">The sequence shown here is derived from an EMBL/GenBank/DDBJ whole genome shotgun (WGS) entry which is preliminary data.</text>
</comment>
<organism evidence="1 2">
    <name type="scientific">Aspergillus cristatus</name>
    <name type="common">Chinese Fuzhuan brick tea-fermentation fungus</name>
    <name type="synonym">Eurotium cristatum</name>
    <dbReference type="NCBI Taxonomy" id="573508"/>
    <lineage>
        <taxon>Eukaryota</taxon>
        <taxon>Fungi</taxon>
        <taxon>Dikarya</taxon>
        <taxon>Ascomycota</taxon>
        <taxon>Pezizomycotina</taxon>
        <taxon>Eurotiomycetes</taxon>
        <taxon>Eurotiomycetidae</taxon>
        <taxon>Eurotiales</taxon>
        <taxon>Aspergillaceae</taxon>
        <taxon>Aspergillus</taxon>
        <taxon>Aspergillus subgen. Aspergillus</taxon>
    </lineage>
</organism>
<dbReference type="Proteomes" id="UP000094569">
    <property type="component" value="Unassembled WGS sequence"/>
</dbReference>
<dbReference type="InterPro" id="IPR053204">
    <property type="entry name" value="Oxopyrrolidines_Biosynth-assoc"/>
</dbReference>
<keyword evidence="2" id="KW-1185">Reference proteome</keyword>
<dbReference type="EMBL" id="JXNT01000023">
    <property type="protein sequence ID" value="ODM14619.1"/>
    <property type="molecule type" value="Genomic_DNA"/>
</dbReference>
<sequence>MATLHLKFDDDDPWIIEEKMFNLLNDYLQPSSTKSALKTVQDLDALFPIHRINEDQPEGEPREPPESFLSHLWPLILNTASQMPHYHPSQEKFAELMKSLKGLVSRTPIVSINGHDTKLWGDLPNMYWTIWEELDRMPESGEESKQRWRNASCFLARLTRDRTYDWFDLAISQVGGCLEGHSVFRHAHAHRPDVVTQFIPELDENIELALDWLSICGHLLFDLDKEVEGSGGGPLWNGKLGLCPERWQFWKERFVELGEFAGVAERTRELARKTVDKMEVIEREAKARVN</sequence>
<protein>
    <submittedName>
        <fullName evidence="1">Uncharacterized protein</fullName>
    </submittedName>
</protein>
<dbReference type="InterPro" id="IPR022085">
    <property type="entry name" value="OpdG"/>
</dbReference>
<dbReference type="PANTHER" id="PTHR38797">
    <property type="entry name" value="NUCLEAR PORE COMPLEX PROTEIN NUP85-RELATED"/>
    <property type="match status" value="1"/>
</dbReference>
<evidence type="ECO:0000313" key="2">
    <source>
        <dbReference type="Proteomes" id="UP000094569"/>
    </source>
</evidence>
<evidence type="ECO:0000313" key="1">
    <source>
        <dbReference type="EMBL" id="ODM14619.1"/>
    </source>
</evidence>
<gene>
    <name evidence="1" type="ORF">SI65_09964</name>
</gene>
<dbReference type="Pfam" id="PF12311">
    <property type="entry name" value="DUF3632"/>
    <property type="match status" value="1"/>
</dbReference>
<dbReference type="PANTHER" id="PTHR38797:SF4">
    <property type="entry name" value="NUCLEAR PORE COMPLEX PROTEIN NUP85"/>
    <property type="match status" value="1"/>
</dbReference>
<name>A0A1E3B127_ASPCR</name>
<proteinExistence type="predicted"/>
<dbReference type="OrthoDB" id="3350591at2759"/>
<dbReference type="STRING" id="573508.A0A1E3B127"/>